<keyword evidence="1" id="KW-0812">Transmembrane</keyword>
<keyword evidence="1" id="KW-0472">Membrane</keyword>
<keyword evidence="2" id="KW-0732">Signal</keyword>
<feature type="chain" id="PRO_5040837615" evidence="2">
    <location>
        <begin position="31"/>
        <end position="242"/>
    </location>
</feature>
<organism evidence="3 4">
    <name type="scientific">Bacillus cereus HuB4-4</name>
    <dbReference type="NCBI Taxonomy" id="1053211"/>
    <lineage>
        <taxon>Bacteria</taxon>
        <taxon>Bacillati</taxon>
        <taxon>Bacillota</taxon>
        <taxon>Bacilli</taxon>
        <taxon>Bacillales</taxon>
        <taxon>Bacillaceae</taxon>
        <taxon>Bacillus</taxon>
        <taxon>Bacillus cereus group</taxon>
    </lineage>
</organism>
<dbReference type="Proteomes" id="UP000014009">
    <property type="component" value="Unassembled WGS sequence"/>
</dbReference>
<feature type="signal peptide" evidence="2">
    <location>
        <begin position="1"/>
        <end position="30"/>
    </location>
</feature>
<dbReference type="EMBL" id="AHEF01000102">
    <property type="protein sequence ID" value="EOP79376.1"/>
    <property type="molecule type" value="Genomic_DNA"/>
</dbReference>
<proteinExistence type="predicted"/>
<accession>A0A9W5QNL5</accession>
<evidence type="ECO:0000313" key="4">
    <source>
        <dbReference type="Proteomes" id="UP000014009"/>
    </source>
</evidence>
<evidence type="ECO:0000256" key="2">
    <source>
        <dbReference type="SAM" id="SignalP"/>
    </source>
</evidence>
<dbReference type="RefSeq" id="WP_016099427.1">
    <property type="nucleotide sequence ID" value="NZ_KB976546.1"/>
</dbReference>
<evidence type="ECO:0000313" key="3">
    <source>
        <dbReference type="EMBL" id="EOP79376.1"/>
    </source>
</evidence>
<feature type="transmembrane region" description="Helical" evidence="1">
    <location>
        <begin position="186"/>
        <end position="215"/>
    </location>
</feature>
<comment type="caution">
    <text evidence="3">The sequence shown here is derived from an EMBL/GenBank/DDBJ whole genome shotgun (WGS) entry which is preliminary data.</text>
</comment>
<keyword evidence="1" id="KW-1133">Transmembrane helix</keyword>
<evidence type="ECO:0000256" key="1">
    <source>
        <dbReference type="SAM" id="Phobius"/>
    </source>
</evidence>
<dbReference type="AlphaFoldDB" id="A0A9W5QNL5"/>
<sequence>MRGSKLKSKIIVGVLSASLVTSLLPSYSFAQTSYERNKVAYEQGDDCNKCEPLSEESYNKLISNFGDPINVQDTDKGFKLGMEIAKSDLEEKAIITEAGLIKNYYTSAKEAGVSEEAFDSFESTIGQLNEMVQKGEISFGSSLLDINLPRTNLSTSTSQLDFQSAATPRGGVYKFSNDQTIKLQKMILAGAAIAAIAAYFGVPAIIAACLSALAAGAGLCNWNGRGFILIYQSATIFSCIPR</sequence>
<protein>
    <submittedName>
        <fullName evidence="3">Uncharacterized protein</fullName>
    </submittedName>
</protein>
<gene>
    <name evidence="3" type="ORF">IGM_06356</name>
</gene>
<reference evidence="3 4" key="1">
    <citation type="submission" date="2012-12" db="EMBL/GenBank/DDBJ databases">
        <title>The Genome Sequence of Bacillus cereus HuB4-4.</title>
        <authorList>
            <consortium name="The Broad Institute Genome Sequencing Platform"/>
            <consortium name="The Broad Institute Genome Sequencing Center for Infectious Disease"/>
            <person name="Feldgarden M."/>
            <person name="Van der Auwera G.A."/>
            <person name="Mahillon J."/>
            <person name="Duprez V."/>
            <person name="Timmery S."/>
            <person name="Mattelet C."/>
            <person name="Dierick K."/>
            <person name="Sun M."/>
            <person name="Yu Z."/>
            <person name="Zhu L."/>
            <person name="Hu X."/>
            <person name="Shank E.B."/>
            <person name="Swiecicka I."/>
            <person name="Hansen B.M."/>
            <person name="Andrup L."/>
            <person name="Walker B."/>
            <person name="Young S.K."/>
            <person name="Zeng Q."/>
            <person name="Gargeya S."/>
            <person name="Fitzgerald M."/>
            <person name="Haas B."/>
            <person name="Abouelleil A."/>
            <person name="Alvarado L."/>
            <person name="Arachchi H.M."/>
            <person name="Berlin A.M."/>
            <person name="Chapman S.B."/>
            <person name="Dewar J."/>
            <person name="Goldberg J."/>
            <person name="Griggs A."/>
            <person name="Gujja S."/>
            <person name="Hansen M."/>
            <person name="Howarth C."/>
            <person name="Imamovic A."/>
            <person name="Larimer J."/>
            <person name="McCowan C."/>
            <person name="Murphy C."/>
            <person name="Neiman D."/>
            <person name="Pearson M."/>
            <person name="Priest M."/>
            <person name="Roberts A."/>
            <person name="Saif S."/>
            <person name="Shea T."/>
            <person name="Sisk P."/>
            <person name="Sykes S."/>
            <person name="Wortman J."/>
            <person name="Nusbaum C."/>
            <person name="Birren B."/>
        </authorList>
    </citation>
    <scope>NUCLEOTIDE SEQUENCE [LARGE SCALE GENOMIC DNA]</scope>
    <source>
        <strain evidence="3 4">HuB4-4</strain>
    </source>
</reference>
<name>A0A9W5QNL5_BACCE</name>